<dbReference type="InterPro" id="IPR006222">
    <property type="entry name" value="GCVT_N"/>
</dbReference>
<evidence type="ECO:0008006" key="6">
    <source>
        <dbReference type="Google" id="ProtNLM"/>
    </source>
</evidence>
<dbReference type="InterPro" id="IPR029043">
    <property type="entry name" value="GcvT/YgfZ_C"/>
</dbReference>
<dbReference type="AlphaFoldDB" id="A0A932I167"/>
<feature type="domain" description="Aminomethyltransferase C-terminal" evidence="3">
    <location>
        <begin position="273"/>
        <end position="350"/>
    </location>
</feature>
<comment type="caution">
    <text evidence="4">The sequence shown here is derived from an EMBL/GenBank/DDBJ whole genome shotgun (WGS) entry which is preliminary data.</text>
</comment>
<organism evidence="4 5">
    <name type="scientific">Tectimicrobiota bacterium</name>
    <dbReference type="NCBI Taxonomy" id="2528274"/>
    <lineage>
        <taxon>Bacteria</taxon>
        <taxon>Pseudomonadati</taxon>
        <taxon>Nitrospinota/Tectimicrobiota group</taxon>
        <taxon>Candidatus Tectimicrobiota</taxon>
    </lineage>
</organism>
<sequence>MPETPLLARHEKAGARLAEEAGWRMPRDFGDPEAEHRACREGAIVMDLSHWGKLAFSGPDAVPFLHGMLTNGVQDLKAGEGVYAAFLTRQGKFVSDLHLYRRAEDLLALVPPGMSGPLAGALDHFIIMDQVEVAERTEALCALGLFGPGAPDIAARAGLPWPEGGEHRHVVRDEIMAARELWTGEEGCILLVPRDLAGGAWERLASAGARPAGLGAFETLTLEAGVPLFGKDMGPEVNPMQAGLETRALDFQKGCYIGQEVIAKIKYLGQVNRGLAGIRLEGEEAPPAGAAVLKEGEEAGEVTRAALSPSLGRGIALAYLHRKAMEPGTEVRVRWEGGEARGRVAALPFYRRDGGRS</sequence>
<dbReference type="EMBL" id="JACPUR010000041">
    <property type="protein sequence ID" value="MBI3129480.1"/>
    <property type="molecule type" value="Genomic_DNA"/>
</dbReference>
<evidence type="ECO:0000313" key="5">
    <source>
        <dbReference type="Proteomes" id="UP000782312"/>
    </source>
</evidence>
<accession>A0A932I167</accession>
<evidence type="ECO:0000259" key="3">
    <source>
        <dbReference type="Pfam" id="PF08669"/>
    </source>
</evidence>
<evidence type="ECO:0000259" key="2">
    <source>
        <dbReference type="Pfam" id="PF01571"/>
    </source>
</evidence>
<evidence type="ECO:0000256" key="1">
    <source>
        <dbReference type="ARBA" id="ARBA00022946"/>
    </source>
</evidence>
<protein>
    <recommendedName>
        <fullName evidence="6">Aminomethyl transferase family protein</fullName>
    </recommendedName>
</protein>
<dbReference type="InterPro" id="IPR013977">
    <property type="entry name" value="GcvT_C"/>
</dbReference>
<gene>
    <name evidence="4" type="ORF">HYZ11_17870</name>
</gene>
<dbReference type="SUPFAM" id="SSF101790">
    <property type="entry name" value="Aminomethyltransferase beta-barrel domain"/>
    <property type="match status" value="1"/>
</dbReference>
<dbReference type="PANTHER" id="PTHR43757">
    <property type="entry name" value="AMINOMETHYLTRANSFERASE"/>
    <property type="match status" value="1"/>
</dbReference>
<dbReference type="InterPro" id="IPR017703">
    <property type="entry name" value="YgfZ/GCV_T_CS"/>
</dbReference>
<keyword evidence="1" id="KW-0809">Transit peptide</keyword>
<dbReference type="NCBIfam" id="TIGR03317">
    <property type="entry name" value="ygfZ_signature"/>
    <property type="match status" value="1"/>
</dbReference>
<dbReference type="InterPro" id="IPR027266">
    <property type="entry name" value="TrmE/GcvT-like"/>
</dbReference>
<proteinExistence type="predicted"/>
<dbReference type="InterPro" id="IPR028896">
    <property type="entry name" value="GcvT/YgfZ/DmdA"/>
</dbReference>
<name>A0A932I167_UNCTE</name>
<evidence type="ECO:0000313" key="4">
    <source>
        <dbReference type="EMBL" id="MBI3129480.1"/>
    </source>
</evidence>
<dbReference type="Gene3D" id="3.30.1360.120">
    <property type="entry name" value="Probable tRNA modification gtpase trme, domain 1"/>
    <property type="match status" value="1"/>
</dbReference>
<dbReference type="PIRSF" id="PIRSF006487">
    <property type="entry name" value="GcvT"/>
    <property type="match status" value="1"/>
</dbReference>
<feature type="domain" description="GCVT N-terminal" evidence="2">
    <location>
        <begin position="8"/>
        <end position="246"/>
    </location>
</feature>
<reference evidence="4" key="1">
    <citation type="submission" date="2020-07" db="EMBL/GenBank/DDBJ databases">
        <title>Huge and variable diversity of episymbiotic CPR bacteria and DPANN archaea in groundwater ecosystems.</title>
        <authorList>
            <person name="He C.Y."/>
            <person name="Keren R."/>
            <person name="Whittaker M."/>
            <person name="Farag I.F."/>
            <person name="Doudna J."/>
            <person name="Cate J.H.D."/>
            <person name="Banfield J.F."/>
        </authorList>
    </citation>
    <scope>NUCLEOTIDE SEQUENCE</scope>
    <source>
        <strain evidence="4">NC_groundwater_763_Ag_S-0.2um_68_21</strain>
    </source>
</reference>
<dbReference type="SUPFAM" id="SSF103025">
    <property type="entry name" value="Folate-binding domain"/>
    <property type="match status" value="1"/>
</dbReference>
<dbReference type="Pfam" id="PF08669">
    <property type="entry name" value="GCV_T_C"/>
    <property type="match status" value="1"/>
</dbReference>
<dbReference type="PANTHER" id="PTHR43757:SF2">
    <property type="entry name" value="AMINOMETHYLTRANSFERASE, MITOCHONDRIAL"/>
    <property type="match status" value="1"/>
</dbReference>
<dbReference type="Pfam" id="PF01571">
    <property type="entry name" value="GCV_T"/>
    <property type="match status" value="1"/>
</dbReference>
<dbReference type="Proteomes" id="UP000782312">
    <property type="component" value="Unassembled WGS sequence"/>
</dbReference>